<organism evidence="1 2">
    <name type="scientific">Bauhinia variegata</name>
    <name type="common">Purple orchid tree</name>
    <name type="synonym">Phanera variegata</name>
    <dbReference type="NCBI Taxonomy" id="167791"/>
    <lineage>
        <taxon>Eukaryota</taxon>
        <taxon>Viridiplantae</taxon>
        <taxon>Streptophyta</taxon>
        <taxon>Embryophyta</taxon>
        <taxon>Tracheophyta</taxon>
        <taxon>Spermatophyta</taxon>
        <taxon>Magnoliopsida</taxon>
        <taxon>eudicotyledons</taxon>
        <taxon>Gunneridae</taxon>
        <taxon>Pentapetalae</taxon>
        <taxon>rosids</taxon>
        <taxon>fabids</taxon>
        <taxon>Fabales</taxon>
        <taxon>Fabaceae</taxon>
        <taxon>Cercidoideae</taxon>
        <taxon>Cercideae</taxon>
        <taxon>Bauhiniinae</taxon>
        <taxon>Bauhinia</taxon>
    </lineage>
</organism>
<sequence length="133" mass="15190">MAEKEKKGCIKASKGPWIVHGTNKDGSFATRYRYPTERERQNNKQRERTRRAVTRNIFAGLRKHGNYHLPKHANTNDLLIALCAEAGWHVEADGTVFRKGSALEESHMINKSSINIDMEDDAYCRCINENTSI</sequence>
<proteinExistence type="predicted"/>
<evidence type="ECO:0000313" key="1">
    <source>
        <dbReference type="EMBL" id="KAI4353453.1"/>
    </source>
</evidence>
<comment type="caution">
    <text evidence="1">The sequence shown here is derived from an EMBL/GenBank/DDBJ whole genome shotgun (WGS) entry which is preliminary data.</text>
</comment>
<gene>
    <name evidence="1" type="ORF">L6164_002402</name>
</gene>
<evidence type="ECO:0000313" key="2">
    <source>
        <dbReference type="Proteomes" id="UP000828941"/>
    </source>
</evidence>
<protein>
    <submittedName>
        <fullName evidence="1">Uncharacterized protein</fullName>
    </submittedName>
</protein>
<keyword evidence="2" id="KW-1185">Reference proteome</keyword>
<dbReference type="Proteomes" id="UP000828941">
    <property type="component" value="Chromosome 2"/>
</dbReference>
<dbReference type="EMBL" id="CM039427">
    <property type="protein sequence ID" value="KAI4353453.1"/>
    <property type="molecule type" value="Genomic_DNA"/>
</dbReference>
<reference evidence="1 2" key="1">
    <citation type="journal article" date="2022" name="DNA Res.">
        <title>Chromosomal-level genome assembly of the orchid tree Bauhinia variegata (Leguminosae; Cercidoideae) supports the allotetraploid origin hypothesis of Bauhinia.</title>
        <authorList>
            <person name="Zhong Y."/>
            <person name="Chen Y."/>
            <person name="Zheng D."/>
            <person name="Pang J."/>
            <person name="Liu Y."/>
            <person name="Luo S."/>
            <person name="Meng S."/>
            <person name="Qian L."/>
            <person name="Wei D."/>
            <person name="Dai S."/>
            <person name="Zhou R."/>
        </authorList>
    </citation>
    <scope>NUCLEOTIDE SEQUENCE [LARGE SCALE GENOMIC DNA]</scope>
    <source>
        <strain evidence="1">BV-YZ2020</strain>
    </source>
</reference>
<accession>A0ACB9PY42</accession>
<name>A0ACB9PY42_BAUVA</name>